<reference evidence="4" key="1">
    <citation type="submission" date="2022-12" db="EMBL/GenBank/DDBJ databases">
        <title>Bacterial isolates from different developmental stages of Nematostella vectensis.</title>
        <authorList>
            <person name="Fraune S."/>
        </authorList>
    </citation>
    <scope>NUCLEOTIDE SEQUENCE</scope>
    <source>
        <strain evidence="4">G21630-S1</strain>
    </source>
</reference>
<dbReference type="Proteomes" id="UP001069802">
    <property type="component" value="Unassembled WGS sequence"/>
</dbReference>
<sequence>MTKSISPRKSELLSAKPRINAGRKPTPFHPRQVEKCETNDWTLWAGYSVPNSYHSVELEYFSIRNGATLYDISPMCKYRIKGPDAERFMNRFVPRDVKKIKPGRVAYAIWCNDEGHILDDGTIFRFGPDDFRLCSQERQYAWLMDSALGFNVEILDETDDIAALQFQGPTTFAILEAMGIKGVETLKPFDHKNFPFAGTELMVSRTGFTGDLGYELWIEPGKALELWDALMAAGADRTISPIGSLALDMARIEAGFIQPTVDFLHAEHVVRHTRGRSPFELGLDWQVDFGKGHFTGRRALLKEKEGNSSRYCFVGLEIEGNKPAHNALVYHKQKKEIGHITSAVWSPTMKNNLAMALLQRPFGVDIQEDLWVEIYVDKELKWDRVMAKAKIVDRPFFNPPRKRLTPPARF</sequence>
<evidence type="ECO:0000259" key="3">
    <source>
        <dbReference type="Pfam" id="PF08669"/>
    </source>
</evidence>
<keyword evidence="5" id="KW-1185">Reference proteome</keyword>
<accession>A0ABT4LIY8</accession>
<dbReference type="SUPFAM" id="SSF101790">
    <property type="entry name" value="Aminomethyltransferase beta-barrel domain"/>
    <property type="match status" value="1"/>
</dbReference>
<dbReference type="InterPro" id="IPR013977">
    <property type="entry name" value="GcvT_C"/>
</dbReference>
<dbReference type="PANTHER" id="PTHR43757:SF2">
    <property type="entry name" value="AMINOMETHYLTRANSFERASE, MITOCHONDRIAL"/>
    <property type="match status" value="1"/>
</dbReference>
<feature type="domain" description="GCVT N-terminal" evidence="2">
    <location>
        <begin position="45"/>
        <end position="291"/>
    </location>
</feature>
<dbReference type="PANTHER" id="PTHR43757">
    <property type="entry name" value="AMINOMETHYLTRANSFERASE"/>
    <property type="match status" value="1"/>
</dbReference>
<gene>
    <name evidence="4" type="ORF">O4H49_09820</name>
</gene>
<dbReference type="EMBL" id="JAPWGY010000003">
    <property type="protein sequence ID" value="MCZ4281074.1"/>
    <property type="molecule type" value="Genomic_DNA"/>
</dbReference>
<dbReference type="RefSeq" id="WP_269423254.1">
    <property type="nucleotide sequence ID" value="NZ_JAPWGY010000003.1"/>
</dbReference>
<dbReference type="Pfam" id="PF08669">
    <property type="entry name" value="GCV_T_C"/>
    <property type="match status" value="1"/>
</dbReference>
<evidence type="ECO:0000313" key="4">
    <source>
        <dbReference type="EMBL" id="MCZ4281074.1"/>
    </source>
</evidence>
<dbReference type="Gene3D" id="3.30.1360.120">
    <property type="entry name" value="Probable tRNA modification gtpase trme, domain 1"/>
    <property type="match status" value="1"/>
</dbReference>
<dbReference type="InterPro" id="IPR029043">
    <property type="entry name" value="GcvT/YgfZ_C"/>
</dbReference>
<dbReference type="SUPFAM" id="SSF103025">
    <property type="entry name" value="Folate-binding domain"/>
    <property type="match status" value="1"/>
</dbReference>
<dbReference type="InterPro" id="IPR006222">
    <property type="entry name" value="GCVT_N"/>
</dbReference>
<evidence type="ECO:0000259" key="2">
    <source>
        <dbReference type="Pfam" id="PF01571"/>
    </source>
</evidence>
<organism evidence="4 5">
    <name type="scientific">Kiloniella laminariae</name>
    <dbReference type="NCBI Taxonomy" id="454162"/>
    <lineage>
        <taxon>Bacteria</taxon>
        <taxon>Pseudomonadati</taxon>
        <taxon>Pseudomonadota</taxon>
        <taxon>Alphaproteobacteria</taxon>
        <taxon>Rhodospirillales</taxon>
        <taxon>Kiloniellaceae</taxon>
        <taxon>Kiloniella</taxon>
    </lineage>
</organism>
<comment type="caution">
    <text evidence="4">The sequence shown here is derived from an EMBL/GenBank/DDBJ whole genome shotgun (WGS) entry which is preliminary data.</text>
</comment>
<feature type="domain" description="Aminomethyltransferase C-terminal" evidence="3">
    <location>
        <begin position="313"/>
        <end position="397"/>
    </location>
</feature>
<dbReference type="InterPro" id="IPR027266">
    <property type="entry name" value="TrmE/GcvT-like"/>
</dbReference>
<name>A0ABT4LIY8_9PROT</name>
<protein>
    <submittedName>
        <fullName evidence="4">Aminomethyltransferase family protein</fullName>
    </submittedName>
</protein>
<dbReference type="Pfam" id="PF01571">
    <property type="entry name" value="GCV_T"/>
    <property type="match status" value="1"/>
</dbReference>
<evidence type="ECO:0000313" key="5">
    <source>
        <dbReference type="Proteomes" id="UP001069802"/>
    </source>
</evidence>
<proteinExistence type="predicted"/>
<dbReference type="PIRSF" id="PIRSF006487">
    <property type="entry name" value="GcvT"/>
    <property type="match status" value="1"/>
</dbReference>
<evidence type="ECO:0000256" key="1">
    <source>
        <dbReference type="SAM" id="MobiDB-lite"/>
    </source>
</evidence>
<feature type="region of interest" description="Disordered" evidence="1">
    <location>
        <begin position="1"/>
        <end position="29"/>
    </location>
</feature>
<dbReference type="InterPro" id="IPR028896">
    <property type="entry name" value="GcvT/YgfZ/DmdA"/>
</dbReference>